<name>A0ABT1XH17_9BURK</name>
<evidence type="ECO:0000256" key="7">
    <source>
        <dbReference type="ARBA" id="ARBA00022908"/>
    </source>
</evidence>
<sequence length="299" mass="33787">MMRNADLIDEFCTTLWLEEGLAKATLQAYRSDLQQLGDWLQAQFDETLLAASTEHIRNHVHNLLELKPASLNRKTSSYKRFYLWLNTSKKREDNPCQQLQSAKRGLRIPKTLNEQQMLDLLAAPDVSHAAGQRDKAMLEFMYASGLRVSELVNMPLRAVDLNAGAVKVLGKGNKERLVPMGEPARLAIQLYLNQARGELLKGKTSDFLFVTHFGKPMTRQGFWKNIKRLALVAGINTPISPHVLRHAFATHLINHGADLRVVQLLLGHADIGTTQIYTHVAKEHLHTLLKQSHPRSKSR</sequence>
<dbReference type="Pfam" id="PF02899">
    <property type="entry name" value="Phage_int_SAM_1"/>
    <property type="match status" value="1"/>
</dbReference>
<feature type="domain" description="Tyr recombinase" evidence="12">
    <location>
        <begin position="107"/>
        <end position="290"/>
    </location>
</feature>
<keyword evidence="7 11" id="KW-0229">DNA integration</keyword>
<dbReference type="InterPro" id="IPR004107">
    <property type="entry name" value="Integrase_SAM-like_N"/>
</dbReference>
<dbReference type="PROSITE" id="PS51900">
    <property type="entry name" value="CB"/>
    <property type="match status" value="1"/>
</dbReference>
<proteinExistence type="inferred from homology"/>
<keyword evidence="8 11" id="KW-0238">DNA-binding</keyword>
<keyword evidence="5 11" id="KW-0132">Cell division</keyword>
<evidence type="ECO:0000259" key="13">
    <source>
        <dbReference type="PROSITE" id="PS51900"/>
    </source>
</evidence>
<evidence type="ECO:0000256" key="1">
    <source>
        <dbReference type="ARBA" id="ARBA00004496"/>
    </source>
</evidence>
<keyword evidence="10 11" id="KW-0131">Cell cycle</keyword>
<dbReference type="InterPro" id="IPR002104">
    <property type="entry name" value="Integrase_catalytic"/>
</dbReference>
<feature type="active site" evidence="11">
    <location>
        <position position="171"/>
    </location>
</feature>
<dbReference type="Proteomes" id="UP001165267">
    <property type="component" value="Unassembled WGS sequence"/>
</dbReference>
<evidence type="ECO:0000256" key="5">
    <source>
        <dbReference type="ARBA" id="ARBA00022618"/>
    </source>
</evidence>
<dbReference type="PANTHER" id="PTHR30349:SF90">
    <property type="entry name" value="TYROSINE RECOMBINASE XERD"/>
    <property type="match status" value="1"/>
</dbReference>
<dbReference type="InterPro" id="IPR044068">
    <property type="entry name" value="CB"/>
</dbReference>
<evidence type="ECO:0000256" key="3">
    <source>
        <dbReference type="ARBA" id="ARBA00015810"/>
    </source>
</evidence>
<dbReference type="SUPFAM" id="SSF47823">
    <property type="entry name" value="lambda integrase-like, N-terminal domain"/>
    <property type="match status" value="1"/>
</dbReference>
<dbReference type="InterPro" id="IPR011932">
    <property type="entry name" value="Recomb_XerD"/>
</dbReference>
<dbReference type="HAMAP" id="MF_01808">
    <property type="entry name" value="Recomb_XerC_XerD"/>
    <property type="match status" value="1"/>
</dbReference>
<feature type="domain" description="Core-binding (CB)" evidence="13">
    <location>
        <begin position="2"/>
        <end position="86"/>
    </location>
</feature>
<organism evidence="14 15">
    <name type="scientific">Limnobacter parvus</name>
    <dbReference type="NCBI Taxonomy" id="2939690"/>
    <lineage>
        <taxon>Bacteria</taxon>
        <taxon>Pseudomonadati</taxon>
        <taxon>Pseudomonadota</taxon>
        <taxon>Betaproteobacteria</taxon>
        <taxon>Burkholderiales</taxon>
        <taxon>Burkholderiaceae</taxon>
        <taxon>Limnobacter</taxon>
    </lineage>
</organism>
<feature type="active site" evidence="11">
    <location>
        <position position="245"/>
    </location>
</feature>
<dbReference type="EMBL" id="JANKHG010000016">
    <property type="protein sequence ID" value="MCR2746184.1"/>
    <property type="molecule type" value="Genomic_DNA"/>
</dbReference>
<dbReference type="InterPro" id="IPR011010">
    <property type="entry name" value="DNA_brk_join_enz"/>
</dbReference>
<dbReference type="InterPro" id="IPR050090">
    <property type="entry name" value="Tyrosine_recombinase_XerCD"/>
</dbReference>
<dbReference type="Gene3D" id="1.10.443.10">
    <property type="entry name" value="Intergrase catalytic core"/>
    <property type="match status" value="1"/>
</dbReference>
<evidence type="ECO:0000256" key="11">
    <source>
        <dbReference type="HAMAP-Rule" id="MF_01807"/>
    </source>
</evidence>
<keyword evidence="9 11" id="KW-0233">DNA recombination</keyword>
<feature type="active site" evidence="11">
    <location>
        <position position="242"/>
    </location>
</feature>
<feature type="active site" evidence="11">
    <location>
        <position position="147"/>
    </location>
</feature>
<dbReference type="InterPro" id="IPR023009">
    <property type="entry name" value="Tyrosine_recombinase_XerC/XerD"/>
</dbReference>
<dbReference type="PANTHER" id="PTHR30349">
    <property type="entry name" value="PHAGE INTEGRASE-RELATED"/>
    <property type="match status" value="1"/>
</dbReference>
<dbReference type="RefSeq" id="WP_257511428.1">
    <property type="nucleotide sequence ID" value="NZ_JANKHG010000016.1"/>
</dbReference>
<comment type="similarity">
    <text evidence="2 11">Belongs to the 'phage' integrase family. XerD subfamily.</text>
</comment>
<comment type="function">
    <text evidence="11">Site-specific tyrosine recombinase, which acts by catalyzing the cutting and rejoining of the recombining DNA molecules. The XerC-XerD complex is essential to convert dimers of the bacterial chromosome into monomers to permit their segregation at cell division. It also contributes to the segregational stability of plasmids.</text>
</comment>
<comment type="subunit">
    <text evidence="11">Forms a cyclic heterotetrameric complex composed of two molecules of XerC and two molecules of XerD.</text>
</comment>
<dbReference type="Pfam" id="PF00589">
    <property type="entry name" value="Phage_integrase"/>
    <property type="match status" value="1"/>
</dbReference>
<accession>A0ABT1XH17</accession>
<feature type="active site" description="O-(3'-phospho-DNA)-tyrosine intermediate" evidence="11">
    <location>
        <position position="277"/>
    </location>
</feature>
<dbReference type="PROSITE" id="PS51898">
    <property type="entry name" value="TYR_RECOMBINASE"/>
    <property type="match status" value="1"/>
</dbReference>
<evidence type="ECO:0000256" key="10">
    <source>
        <dbReference type="ARBA" id="ARBA00023306"/>
    </source>
</evidence>
<evidence type="ECO:0000256" key="4">
    <source>
        <dbReference type="ARBA" id="ARBA00022490"/>
    </source>
</evidence>
<protein>
    <recommendedName>
        <fullName evidence="3 11">Tyrosine recombinase XerD</fullName>
    </recommendedName>
</protein>
<keyword evidence="6 11" id="KW-0159">Chromosome partition</keyword>
<comment type="caution">
    <text evidence="14">The sequence shown here is derived from an EMBL/GenBank/DDBJ whole genome shotgun (WGS) entry which is preliminary data.</text>
</comment>
<evidence type="ECO:0000259" key="12">
    <source>
        <dbReference type="PROSITE" id="PS51898"/>
    </source>
</evidence>
<dbReference type="SUPFAM" id="SSF56349">
    <property type="entry name" value="DNA breaking-rejoining enzymes"/>
    <property type="match status" value="1"/>
</dbReference>
<evidence type="ECO:0000313" key="15">
    <source>
        <dbReference type="Proteomes" id="UP001165267"/>
    </source>
</evidence>
<keyword evidence="4 11" id="KW-0963">Cytoplasm</keyword>
<evidence type="ECO:0000313" key="14">
    <source>
        <dbReference type="EMBL" id="MCR2746184.1"/>
    </source>
</evidence>
<dbReference type="HAMAP" id="MF_01807">
    <property type="entry name" value="Recomb_XerD"/>
    <property type="match status" value="1"/>
</dbReference>
<dbReference type="NCBIfam" id="TIGR02225">
    <property type="entry name" value="recomb_XerD"/>
    <property type="match status" value="1"/>
</dbReference>
<evidence type="ECO:0000256" key="6">
    <source>
        <dbReference type="ARBA" id="ARBA00022829"/>
    </source>
</evidence>
<dbReference type="InterPro" id="IPR013762">
    <property type="entry name" value="Integrase-like_cat_sf"/>
</dbReference>
<dbReference type="InterPro" id="IPR010998">
    <property type="entry name" value="Integrase_recombinase_N"/>
</dbReference>
<evidence type="ECO:0000256" key="8">
    <source>
        <dbReference type="ARBA" id="ARBA00023125"/>
    </source>
</evidence>
<dbReference type="NCBIfam" id="NF001399">
    <property type="entry name" value="PRK00283.1"/>
    <property type="match status" value="1"/>
</dbReference>
<keyword evidence="15" id="KW-1185">Reference proteome</keyword>
<evidence type="ECO:0000256" key="2">
    <source>
        <dbReference type="ARBA" id="ARBA00010450"/>
    </source>
</evidence>
<feature type="active site" evidence="11">
    <location>
        <position position="268"/>
    </location>
</feature>
<comment type="subcellular location">
    <subcellularLocation>
        <location evidence="1 11">Cytoplasm</location>
    </subcellularLocation>
</comment>
<reference evidence="14" key="1">
    <citation type="submission" date="2022-07" db="EMBL/GenBank/DDBJ databases">
        <authorList>
            <person name="Xamxidin M."/>
        </authorList>
    </citation>
    <scope>NUCLEOTIDE SEQUENCE</scope>
    <source>
        <strain evidence="14">YS8-69</strain>
    </source>
</reference>
<dbReference type="Gene3D" id="1.10.150.130">
    <property type="match status" value="1"/>
</dbReference>
<dbReference type="CDD" id="cd00798">
    <property type="entry name" value="INT_XerDC_C"/>
    <property type="match status" value="1"/>
</dbReference>
<gene>
    <name evidence="11 14" type="primary">xerD</name>
    <name evidence="14" type="ORF">NSP04_05950</name>
</gene>
<evidence type="ECO:0000256" key="9">
    <source>
        <dbReference type="ARBA" id="ARBA00023172"/>
    </source>
</evidence>